<gene>
    <name evidence="2" type="ORF">Fcan01_16044</name>
</gene>
<dbReference type="EMBL" id="LNIX01000010">
    <property type="protein sequence ID" value="OXA49383.1"/>
    <property type="molecule type" value="Genomic_DNA"/>
</dbReference>
<evidence type="ECO:0000313" key="2">
    <source>
        <dbReference type="EMBL" id="OXA49383.1"/>
    </source>
</evidence>
<dbReference type="AlphaFoldDB" id="A0A226DVV8"/>
<keyword evidence="1" id="KW-0472">Membrane</keyword>
<feature type="transmembrane region" description="Helical" evidence="1">
    <location>
        <begin position="168"/>
        <end position="193"/>
    </location>
</feature>
<reference evidence="2 3" key="1">
    <citation type="submission" date="2015-12" db="EMBL/GenBank/DDBJ databases">
        <title>The genome of Folsomia candida.</title>
        <authorList>
            <person name="Faddeeva A."/>
            <person name="Derks M.F."/>
            <person name="Anvar Y."/>
            <person name="Smit S."/>
            <person name="Van Straalen N."/>
            <person name="Roelofs D."/>
        </authorList>
    </citation>
    <scope>NUCLEOTIDE SEQUENCE [LARGE SCALE GENOMIC DNA]</scope>
    <source>
        <strain evidence="2 3">VU population</strain>
        <tissue evidence="2">Whole body</tissue>
    </source>
</reference>
<feature type="transmembrane region" description="Helical" evidence="1">
    <location>
        <begin position="231"/>
        <end position="249"/>
    </location>
</feature>
<dbReference type="Proteomes" id="UP000198287">
    <property type="component" value="Unassembled WGS sequence"/>
</dbReference>
<name>A0A226DVV8_FOLCA</name>
<sequence length="354" mass="40484">MNQLISSRCLSELGSWIEYSRTVLNLPFKWNASMERPIRISRSRKRNLGLRCIVVVMSLHLVYMFGQMFHFFFWTELGQCVLKSGSNNSHHGKKCHKGYIILSWIVIYTQAYFWSVSVILNCYFNREEFADFLNALTTIGRSMDRENAAHVANGWKRKVLMGVDVGCITVMLISMFLEFAVLIFYLLVVIRLLKKLGKSKFKLASKYRYYTYLYIINQTQRIFSFRRIPHLMWTCAVLTILGIFGSVRLHSVLVPSDLATMVVLAIIGLELIFGFLHLFGTVSAQSEVCLGRIKFGQDRGGSGTGRLNKHWSRVVKSLKIFGIQSDPIRIVKFSAMYDTIAGIVSIVVSLLVLV</sequence>
<proteinExistence type="predicted"/>
<evidence type="ECO:0000313" key="3">
    <source>
        <dbReference type="Proteomes" id="UP000198287"/>
    </source>
</evidence>
<feature type="transmembrane region" description="Helical" evidence="1">
    <location>
        <begin position="335"/>
        <end position="353"/>
    </location>
</feature>
<feature type="transmembrane region" description="Helical" evidence="1">
    <location>
        <begin position="48"/>
        <end position="66"/>
    </location>
</feature>
<keyword evidence="3" id="KW-1185">Reference proteome</keyword>
<accession>A0A226DVV8</accession>
<keyword evidence="1" id="KW-0812">Transmembrane</keyword>
<keyword evidence="1" id="KW-1133">Transmembrane helix</keyword>
<protein>
    <submittedName>
        <fullName evidence="2">Uncharacterized protein</fullName>
    </submittedName>
</protein>
<evidence type="ECO:0000256" key="1">
    <source>
        <dbReference type="SAM" id="Phobius"/>
    </source>
</evidence>
<comment type="caution">
    <text evidence="2">The sequence shown here is derived from an EMBL/GenBank/DDBJ whole genome shotgun (WGS) entry which is preliminary data.</text>
</comment>
<organism evidence="2 3">
    <name type="scientific">Folsomia candida</name>
    <name type="common">Springtail</name>
    <dbReference type="NCBI Taxonomy" id="158441"/>
    <lineage>
        <taxon>Eukaryota</taxon>
        <taxon>Metazoa</taxon>
        <taxon>Ecdysozoa</taxon>
        <taxon>Arthropoda</taxon>
        <taxon>Hexapoda</taxon>
        <taxon>Collembola</taxon>
        <taxon>Entomobryomorpha</taxon>
        <taxon>Isotomoidea</taxon>
        <taxon>Isotomidae</taxon>
        <taxon>Proisotominae</taxon>
        <taxon>Folsomia</taxon>
    </lineage>
</organism>
<feature type="transmembrane region" description="Helical" evidence="1">
    <location>
        <begin position="261"/>
        <end position="284"/>
    </location>
</feature>